<accession>A0A512NC80</accession>
<dbReference type="InterPro" id="IPR053188">
    <property type="entry name" value="FkbM_Methyltransferase"/>
</dbReference>
<dbReference type="PANTHER" id="PTHR36973:SF4">
    <property type="entry name" value="NODULATION PROTEIN"/>
    <property type="match status" value="1"/>
</dbReference>
<dbReference type="NCBIfam" id="TIGR01444">
    <property type="entry name" value="fkbM_fam"/>
    <property type="match status" value="1"/>
</dbReference>
<name>A0A512NC80_9HYPH</name>
<sequence>MLMDIAKAGAKWLFGLMGLRLTRAVENRFDAMNRCLGHLKALGYEPKVIVDGGAHKGSFARSAHKIFPASVIHMVEPQASCLPLLKELCSDHHFAVHPYALSNRPGMLPMISEPTPDSGAHIPAADRVFETTMQVEATTLDQLFASDCRESDRTLLKVDLQGHELPALEGALTLLPRVEMIITEVTFLSWEGLPTRADLERFLDARGFDLFEVASLSGRGSDGRLRQGDFVYVRRGTPLHNRNGWE</sequence>
<feature type="domain" description="Methyltransferase FkbM" evidence="1">
    <location>
        <begin position="51"/>
        <end position="209"/>
    </location>
</feature>
<organism evidence="2 3">
    <name type="scientific">Reyranella soli</name>
    <dbReference type="NCBI Taxonomy" id="1230389"/>
    <lineage>
        <taxon>Bacteria</taxon>
        <taxon>Pseudomonadati</taxon>
        <taxon>Pseudomonadota</taxon>
        <taxon>Alphaproteobacteria</taxon>
        <taxon>Hyphomicrobiales</taxon>
        <taxon>Reyranellaceae</taxon>
        <taxon>Reyranella</taxon>
    </lineage>
</organism>
<comment type="caution">
    <text evidence="2">The sequence shown here is derived from an EMBL/GenBank/DDBJ whole genome shotgun (WGS) entry which is preliminary data.</text>
</comment>
<keyword evidence="3" id="KW-1185">Reference proteome</keyword>
<dbReference type="AlphaFoldDB" id="A0A512NC80"/>
<dbReference type="EMBL" id="BKAJ01000066">
    <property type="protein sequence ID" value="GEP56556.1"/>
    <property type="molecule type" value="Genomic_DNA"/>
</dbReference>
<reference evidence="2 3" key="1">
    <citation type="submission" date="2019-07" db="EMBL/GenBank/DDBJ databases">
        <title>Whole genome shotgun sequence of Reyranella soli NBRC 108950.</title>
        <authorList>
            <person name="Hosoyama A."/>
            <person name="Uohara A."/>
            <person name="Ohji S."/>
            <person name="Ichikawa N."/>
        </authorList>
    </citation>
    <scope>NUCLEOTIDE SEQUENCE [LARGE SCALE GENOMIC DNA]</scope>
    <source>
        <strain evidence="2 3">NBRC 108950</strain>
    </source>
</reference>
<protein>
    <recommendedName>
        <fullName evidence="1">Methyltransferase FkbM domain-containing protein</fullName>
    </recommendedName>
</protein>
<dbReference type="GO" id="GO:0008171">
    <property type="term" value="F:O-methyltransferase activity"/>
    <property type="evidence" value="ECO:0007669"/>
    <property type="project" value="TreeGrafter"/>
</dbReference>
<dbReference type="Pfam" id="PF05050">
    <property type="entry name" value="Methyltransf_21"/>
    <property type="match status" value="1"/>
</dbReference>
<dbReference type="SUPFAM" id="SSF53335">
    <property type="entry name" value="S-adenosyl-L-methionine-dependent methyltransferases"/>
    <property type="match status" value="1"/>
</dbReference>
<gene>
    <name evidence="2" type="ORF">RSO01_37220</name>
</gene>
<dbReference type="InterPro" id="IPR029063">
    <property type="entry name" value="SAM-dependent_MTases_sf"/>
</dbReference>
<evidence type="ECO:0000313" key="2">
    <source>
        <dbReference type="EMBL" id="GEP56556.1"/>
    </source>
</evidence>
<dbReference type="Gene3D" id="3.40.50.150">
    <property type="entry name" value="Vaccinia Virus protein VP39"/>
    <property type="match status" value="1"/>
</dbReference>
<evidence type="ECO:0000313" key="3">
    <source>
        <dbReference type="Proteomes" id="UP000321058"/>
    </source>
</evidence>
<proteinExistence type="predicted"/>
<dbReference type="Proteomes" id="UP000321058">
    <property type="component" value="Unassembled WGS sequence"/>
</dbReference>
<dbReference type="RefSeq" id="WP_170303168.1">
    <property type="nucleotide sequence ID" value="NZ_BKAJ01000066.1"/>
</dbReference>
<evidence type="ECO:0000259" key="1">
    <source>
        <dbReference type="Pfam" id="PF05050"/>
    </source>
</evidence>
<dbReference type="InterPro" id="IPR006342">
    <property type="entry name" value="FkbM_mtfrase"/>
</dbReference>
<dbReference type="PANTHER" id="PTHR36973">
    <property type="entry name" value="SLL1456 PROTEIN-RELATED"/>
    <property type="match status" value="1"/>
</dbReference>